<dbReference type="EMBL" id="HBGU01043054">
    <property type="protein sequence ID" value="CAD9474578.1"/>
    <property type="molecule type" value="Transcribed_RNA"/>
</dbReference>
<proteinExistence type="predicted"/>
<accession>A0A7S2GXP1</accession>
<name>A0A7S2GXP1_9EUKA</name>
<sequence length="99" mass="10793">MSSAVQDSQSQVSLQLARPLNAVRGAAMAAKHVSFDKYDEAAVHDFGLMGRCMMSTGRLVKGSSKMKPFPCDEHLDIACRWAFIPCYAIAMGIMHAQLS</sequence>
<evidence type="ECO:0000313" key="1">
    <source>
        <dbReference type="EMBL" id="CAD9474578.1"/>
    </source>
</evidence>
<gene>
    <name evidence="1" type="ORF">CBRE1094_LOCUS23485</name>
</gene>
<reference evidence="1" key="1">
    <citation type="submission" date="2021-01" db="EMBL/GenBank/DDBJ databases">
        <authorList>
            <person name="Corre E."/>
            <person name="Pelletier E."/>
            <person name="Niang G."/>
            <person name="Scheremetjew M."/>
            <person name="Finn R."/>
            <person name="Kale V."/>
            <person name="Holt S."/>
            <person name="Cochrane G."/>
            <person name="Meng A."/>
            <person name="Brown T."/>
            <person name="Cohen L."/>
        </authorList>
    </citation>
    <scope>NUCLEOTIDE SEQUENCE</scope>
    <source>
        <strain evidence="1">UTEX LB 985</strain>
    </source>
</reference>
<dbReference type="AlphaFoldDB" id="A0A7S2GXP1"/>
<organism evidence="1">
    <name type="scientific">Haptolina brevifila</name>
    <dbReference type="NCBI Taxonomy" id="156173"/>
    <lineage>
        <taxon>Eukaryota</taxon>
        <taxon>Haptista</taxon>
        <taxon>Haptophyta</taxon>
        <taxon>Prymnesiophyceae</taxon>
        <taxon>Prymnesiales</taxon>
        <taxon>Prymnesiaceae</taxon>
        <taxon>Haptolina</taxon>
    </lineage>
</organism>
<protein>
    <submittedName>
        <fullName evidence="1">Uncharacterized protein</fullName>
    </submittedName>
</protein>